<keyword evidence="5" id="KW-1185">Reference proteome</keyword>
<evidence type="ECO:0000259" key="3">
    <source>
        <dbReference type="Pfam" id="PF16344"/>
    </source>
</evidence>
<dbReference type="Gene3D" id="3.55.50.30">
    <property type="match status" value="1"/>
</dbReference>
<dbReference type="RefSeq" id="WP_189625623.1">
    <property type="nucleotide sequence ID" value="NZ_BNAF01000003.1"/>
</dbReference>
<protein>
    <recommendedName>
        <fullName evidence="6">FecR protein domain-containing protein</fullName>
    </recommendedName>
</protein>
<keyword evidence="1" id="KW-0472">Membrane</keyword>
<keyword evidence="1" id="KW-0812">Transmembrane</keyword>
<organism evidence="4 5">
    <name type="scientific">Sphingobacterium griseoflavum</name>
    <dbReference type="NCBI Taxonomy" id="1474952"/>
    <lineage>
        <taxon>Bacteria</taxon>
        <taxon>Pseudomonadati</taxon>
        <taxon>Bacteroidota</taxon>
        <taxon>Sphingobacteriia</taxon>
        <taxon>Sphingobacteriales</taxon>
        <taxon>Sphingobacteriaceae</taxon>
        <taxon>Sphingobacterium</taxon>
    </lineage>
</organism>
<evidence type="ECO:0000256" key="1">
    <source>
        <dbReference type="SAM" id="Phobius"/>
    </source>
</evidence>
<gene>
    <name evidence="4" type="ORF">GCM10017764_11060</name>
</gene>
<dbReference type="Proteomes" id="UP000620550">
    <property type="component" value="Unassembled WGS sequence"/>
</dbReference>
<dbReference type="InterPro" id="IPR006860">
    <property type="entry name" value="FecR"/>
</dbReference>
<dbReference type="PIRSF" id="PIRSF018266">
    <property type="entry name" value="FecR"/>
    <property type="match status" value="1"/>
</dbReference>
<feature type="transmembrane region" description="Helical" evidence="1">
    <location>
        <begin position="77"/>
        <end position="95"/>
    </location>
</feature>
<dbReference type="PANTHER" id="PTHR30273">
    <property type="entry name" value="PERIPLASMIC SIGNAL SENSOR AND SIGMA FACTOR ACTIVATOR FECR-RELATED"/>
    <property type="match status" value="1"/>
</dbReference>
<evidence type="ECO:0000313" key="4">
    <source>
        <dbReference type="EMBL" id="GHE29813.1"/>
    </source>
</evidence>
<dbReference type="InterPro" id="IPR032508">
    <property type="entry name" value="FecR_C"/>
</dbReference>
<evidence type="ECO:0000313" key="5">
    <source>
        <dbReference type="Proteomes" id="UP000620550"/>
    </source>
</evidence>
<evidence type="ECO:0008006" key="6">
    <source>
        <dbReference type="Google" id="ProtNLM"/>
    </source>
</evidence>
<dbReference type="Pfam" id="PF04773">
    <property type="entry name" value="FecR"/>
    <property type="match status" value="1"/>
</dbReference>
<evidence type="ECO:0000259" key="2">
    <source>
        <dbReference type="Pfam" id="PF04773"/>
    </source>
</evidence>
<keyword evidence="1" id="KW-1133">Transmembrane helix</keyword>
<proteinExistence type="predicted"/>
<dbReference type="InterPro" id="IPR012373">
    <property type="entry name" value="Ferrdict_sens_TM"/>
</dbReference>
<name>A0ABQ3HSD0_9SPHI</name>
<reference evidence="5" key="1">
    <citation type="journal article" date="2019" name="Int. J. Syst. Evol. Microbiol.">
        <title>The Global Catalogue of Microorganisms (GCM) 10K type strain sequencing project: providing services to taxonomists for standard genome sequencing and annotation.</title>
        <authorList>
            <consortium name="The Broad Institute Genomics Platform"/>
            <consortium name="The Broad Institute Genome Sequencing Center for Infectious Disease"/>
            <person name="Wu L."/>
            <person name="Ma J."/>
        </authorList>
    </citation>
    <scope>NUCLEOTIDE SEQUENCE [LARGE SCALE GENOMIC DNA]</scope>
    <source>
        <strain evidence="5">CGMCC 1.12966</strain>
    </source>
</reference>
<dbReference type="Pfam" id="PF16344">
    <property type="entry name" value="FecR_C"/>
    <property type="match status" value="1"/>
</dbReference>
<dbReference type="EMBL" id="BNAF01000003">
    <property type="protein sequence ID" value="GHE29813.1"/>
    <property type="molecule type" value="Genomic_DNA"/>
</dbReference>
<dbReference type="Gene3D" id="2.60.120.1440">
    <property type="match status" value="1"/>
</dbReference>
<accession>A0ABQ3HSD0</accession>
<feature type="domain" description="Protein FecR C-terminal" evidence="3">
    <location>
        <begin position="267"/>
        <end position="335"/>
    </location>
</feature>
<comment type="caution">
    <text evidence="4">The sequence shown here is derived from an EMBL/GenBank/DDBJ whole genome shotgun (WGS) entry which is preliminary data.</text>
</comment>
<dbReference type="PANTHER" id="PTHR30273:SF2">
    <property type="entry name" value="PROTEIN FECR"/>
    <property type="match status" value="1"/>
</dbReference>
<feature type="domain" description="FecR protein" evidence="2">
    <location>
        <begin position="123"/>
        <end position="215"/>
    </location>
</feature>
<sequence length="341" mass="38587">MQDRKQELETLIDRYLKGQLDTDEKRHMEQWMHELDIMDDQPSMLPRDKDLLKQRIDAQLLPEETATTGRNRLWQPLAIAASLALFLFLGLQLIHQHAALTTPSPLRPDNSWAAAYPKQQTIRNHSGKDSILTLQDGTRVRLTANSSLTWKVPFESHRRAVTLEGTAYFEVAHNHKRPFSVRAGEIITTALGTSFWVEQTKAGGNPRVRLVTGKVSIAQLQDKAQPLILAYLTPGQQWQEPTVSKKTEAPAISKETAPADEPMVTTLFFHHKPLSEVLPALASFYSTSIAFSEKELEGMSFYGSFDQQNSIEQILTTICMANDLEMEWNAQQNTYTIRSTN</sequence>